<evidence type="ECO:0000256" key="3">
    <source>
        <dbReference type="ARBA" id="ARBA00012128"/>
    </source>
</evidence>
<dbReference type="InterPro" id="IPR011009">
    <property type="entry name" value="Kinase-like_dom_sf"/>
</dbReference>
<keyword evidence="5" id="KW-0547">Nucleotide-binding</keyword>
<dbReference type="GO" id="GO:0005524">
    <property type="term" value="F:ATP binding"/>
    <property type="evidence" value="ECO:0007669"/>
    <property type="project" value="UniProtKB-KW"/>
</dbReference>
<name>A0A4R2P5H3_9BACL</name>
<evidence type="ECO:0000256" key="6">
    <source>
        <dbReference type="ARBA" id="ARBA00022777"/>
    </source>
</evidence>
<dbReference type="PANTHER" id="PTHR34273:SF2">
    <property type="entry name" value="METHYLTHIORIBOSE KINASE"/>
    <property type="match status" value="1"/>
</dbReference>
<keyword evidence="10" id="KW-1185">Reference proteome</keyword>
<protein>
    <recommendedName>
        <fullName evidence="3">S-methyl-5-thioribose kinase</fullName>
        <ecNumber evidence="3">2.7.1.100</ecNumber>
    </recommendedName>
</protein>
<dbReference type="NCBIfam" id="TIGR01767">
    <property type="entry name" value="MTRK"/>
    <property type="match status" value="1"/>
</dbReference>
<organism evidence="9 10">
    <name type="scientific">Scopulibacillus darangshiensis</name>
    <dbReference type="NCBI Taxonomy" id="442528"/>
    <lineage>
        <taxon>Bacteria</taxon>
        <taxon>Bacillati</taxon>
        <taxon>Bacillota</taxon>
        <taxon>Bacilli</taxon>
        <taxon>Bacillales</taxon>
        <taxon>Sporolactobacillaceae</taxon>
        <taxon>Scopulibacillus</taxon>
    </lineage>
</organism>
<proteinExistence type="inferred from homology"/>
<dbReference type="EMBL" id="SLXK01000007">
    <property type="protein sequence ID" value="TCP29937.1"/>
    <property type="molecule type" value="Genomic_DNA"/>
</dbReference>
<evidence type="ECO:0000256" key="5">
    <source>
        <dbReference type="ARBA" id="ARBA00022741"/>
    </source>
</evidence>
<evidence type="ECO:0000313" key="9">
    <source>
        <dbReference type="EMBL" id="TCP29937.1"/>
    </source>
</evidence>
<dbReference type="PIRSF" id="PIRSF031134">
    <property type="entry name" value="MTRK"/>
    <property type="match status" value="1"/>
</dbReference>
<evidence type="ECO:0000313" key="10">
    <source>
        <dbReference type="Proteomes" id="UP000295416"/>
    </source>
</evidence>
<dbReference type="InterPro" id="IPR002575">
    <property type="entry name" value="Aminoglycoside_PTrfase"/>
</dbReference>
<evidence type="ECO:0000259" key="8">
    <source>
        <dbReference type="Pfam" id="PF01636"/>
    </source>
</evidence>
<evidence type="ECO:0000256" key="1">
    <source>
        <dbReference type="ARBA" id="ARBA00010165"/>
    </source>
</evidence>
<keyword evidence="6 9" id="KW-0418">Kinase</keyword>
<comment type="similarity">
    <text evidence="1">Belongs to the methylthioribose kinase family.</text>
</comment>
<dbReference type="RefSeq" id="WP_132745030.1">
    <property type="nucleotide sequence ID" value="NZ_SLXK01000007.1"/>
</dbReference>
<dbReference type="AlphaFoldDB" id="A0A4R2P5H3"/>
<keyword evidence="4" id="KW-0808">Transferase</keyword>
<accession>A0A4R2P5H3</accession>
<dbReference type="Gene3D" id="3.30.200.20">
    <property type="entry name" value="Phosphorylase Kinase, domain 1"/>
    <property type="match status" value="1"/>
</dbReference>
<dbReference type="GO" id="GO:0009086">
    <property type="term" value="P:methionine biosynthetic process"/>
    <property type="evidence" value="ECO:0007669"/>
    <property type="project" value="InterPro"/>
</dbReference>
<evidence type="ECO:0000256" key="4">
    <source>
        <dbReference type="ARBA" id="ARBA00022679"/>
    </source>
</evidence>
<sequence>MEYRKLTAEDAVEYVKSVPGLFSKQATLSGSEISDGNMNFVFRVAERENEEKSVILKQALPYMRAVGPSWPLTPDRIRVEYETLTIQNEICPELVPNIYHYDEKLKLMVMEDLVSHHILRDGLIAEKHYPSLAKQIGTFLARMLFSTSVFTLTDEGSQKFKLKFENRTMCKISQDFIFTYPFQNHPMNRYNPLIQKEVSDIWGNHKLKVEIENIKHQFMTNKQALLHGDLHTGSIMVTDNDTKVIDAEFAFYGPMGFDIGLFFANVLMDYASHRKEEHADDQDDLLNLIRMSWDELERQFRKLSKQHRNYASFPDMDEFLSSLFHDSLGFAGCEMMRRVMGTSHVEDIERIVEDEARANAETFVLCMGQKLIMERNYIQNPRELFLAIKQLEEQRDQSL</sequence>
<reference evidence="9 10" key="1">
    <citation type="submission" date="2019-03" db="EMBL/GenBank/DDBJ databases">
        <title>Genomic Encyclopedia of Type Strains, Phase IV (KMG-IV): sequencing the most valuable type-strain genomes for metagenomic binning, comparative biology and taxonomic classification.</title>
        <authorList>
            <person name="Goeker M."/>
        </authorList>
    </citation>
    <scope>NUCLEOTIDE SEQUENCE [LARGE SCALE GENOMIC DNA]</scope>
    <source>
        <strain evidence="9 10">DSM 19377</strain>
    </source>
</reference>
<evidence type="ECO:0000256" key="7">
    <source>
        <dbReference type="ARBA" id="ARBA00022840"/>
    </source>
</evidence>
<dbReference type="SUPFAM" id="SSF56112">
    <property type="entry name" value="Protein kinase-like (PK-like)"/>
    <property type="match status" value="1"/>
</dbReference>
<dbReference type="GO" id="GO:0046522">
    <property type="term" value="F:S-methyl-5-thioribose kinase activity"/>
    <property type="evidence" value="ECO:0007669"/>
    <property type="project" value="UniProtKB-EC"/>
</dbReference>
<gene>
    <name evidence="9" type="ORF">EV207_10731</name>
</gene>
<dbReference type="Pfam" id="PF01636">
    <property type="entry name" value="APH"/>
    <property type="match status" value="1"/>
</dbReference>
<dbReference type="Proteomes" id="UP000295416">
    <property type="component" value="Unassembled WGS sequence"/>
</dbReference>
<comment type="caution">
    <text evidence="9">The sequence shown here is derived from an EMBL/GenBank/DDBJ whole genome shotgun (WGS) entry which is preliminary data.</text>
</comment>
<dbReference type="PANTHER" id="PTHR34273">
    <property type="entry name" value="METHYLTHIORIBOSE KINASE"/>
    <property type="match status" value="1"/>
</dbReference>
<evidence type="ECO:0000256" key="2">
    <source>
        <dbReference type="ARBA" id="ARBA00011738"/>
    </source>
</evidence>
<dbReference type="OrthoDB" id="9777791at2"/>
<dbReference type="InterPro" id="IPR009212">
    <property type="entry name" value="Methylthioribose_kinase"/>
</dbReference>
<keyword evidence="7" id="KW-0067">ATP-binding</keyword>
<dbReference type="EC" id="2.7.1.100" evidence="3"/>
<dbReference type="Gene3D" id="3.90.1200.10">
    <property type="match status" value="1"/>
</dbReference>
<comment type="subunit">
    <text evidence="2">Homodimer.</text>
</comment>
<feature type="domain" description="Aminoglycoside phosphotransferase" evidence="8">
    <location>
        <begin position="95"/>
        <end position="265"/>
    </location>
</feature>